<keyword evidence="2" id="KW-1185">Reference proteome</keyword>
<organism evidence="1 2">
    <name type="scientific">Hohenbuehelia grisea</name>
    <dbReference type="NCBI Taxonomy" id="104357"/>
    <lineage>
        <taxon>Eukaryota</taxon>
        <taxon>Fungi</taxon>
        <taxon>Dikarya</taxon>
        <taxon>Basidiomycota</taxon>
        <taxon>Agaricomycotina</taxon>
        <taxon>Agaricomycetes</taxon>
        <taxon>Agaricomycetidae</taxon>
        <taxon>Agaricales</taxon>
        <taxon>Pleurotineae</taxon>
        <taxon>Pleurotaceae</taxon>
        <taxon>Hohenbuehelia</taxon>
    </lineage>
</organism>
<reference evidence="2" key="1">
    <citation type="submission" date="2024-06" db="EMBL/GenBank/DDBJ databases">
        <title>Multi-omics analyses provide insights into the biosynthesis of the anticancer antibiotic pleurotin in Hohenbuehelia grisea.</title>
        <authorList>
            <person name="Weaver J.A."/>
            <person name="Alberti F."/>
        </authorList>
    </citation>
    <scope>NUCLEOTIDE SEQUENCE [LARGE SCALE GENOMIC DNA]</scope>
    <source>
        <strain evidence="2">T-177</strain>
    </source>
</reference>
<comment type="caution">
    <text evidence="1">The sequence shown here is derived from an EMBL/GenBank/DDBJ whole genome shotgun (WGS) entry which is preliminary data.</text>
</comment>
<protein>
    <submittedName>
        <fullName evidence="1">Uncharacterized protein</fullName>
    </submittedName>
</protein>
<dbReference type="EMBL" id="JASNQZ010000012">
    <property type="protein sequence ID" value="KAL0949140.1"/>
    <property type="molecule type" value="Genomic_DNA"/>
</dbReference>
<accession>A0ABR3J0Z3</accession>
<dbReference type="Proteomes" id="UP001556367">
    <property type="component" value="Unassembled WGS sequence"/>
</dbReference>
<evidence type="ECO:0000313" key="1">
    <source>
        <dbReference type="EMBL" id="KAL0949140.1"/>
    </source>
</evidence>
<name>A0ABR3J0Z3_9AGAR</name>
<sequence length="136" mass="15915">MSPWSRFWHHGFITKENPRRPQSVCRYCWQKLFGPSTWFEKALHERQLPAKYKYTRWRNKLHSSAETGCRWCATVLEEASGYESITVKVTLELSWDNDSPIQNLNVRCPRKGSDEVGTDYYIYAEPSNPAALLLEA</sequence>
<evidence type="ECO:0000313" key="2">
    <source>
        <dbReference type="Proteomes" id="UP001556367"/>
    </source>
</evidence>
<gene>
    <name evidence="1" type="ORF">HGRIS_009221</name>
</gene>
<proteinExistence type="predicted"/>